<name>A0A382R139_9ZZZZ</name>
<feature type="non-terminal residue" evidence="2">
    <location>
        <position position="290"/>
    </location>
</feature>
<dbReference type="AlphaFoldDB" id="A0A382R139"/>
<evidence type="ECO:0000259" key="1">
    <source>
        <dbReference type="SMART" id="SM00849"/>
    </source>
</evidence>
<dbReference type="PANTHER" id="PTHR43546">
    <property type="entry name" value="UPF0173 METAL-DEPENDENT HYDROLASE MJ1163-RELATED"/>
    <property type="match status" value="1"/>
</dbReference>
<organism evidence="2">
    <name type="scientific">marine metagenome</name>
    <dbReference type="NCBI Taxonomy" id="408172"/>
    <lineage>
        <taxon>unclassified sequences</taxon>
        <taxon>metagenomes</taxon>
        <taxon>ecological metagenomes</taxon>
    </lineage>
</organism>
<proteinExistence type="predicted"/>
<dbReference type="SUPFAM" id="SSF56281">
    <property type="entry name" value="Metallo-hydrolase/oxidoreductase"/>
    <property type="match status" value="1"/>
</dbReference>
<sequence>MTSTLDWYGCSTFRLRTGGVTLFLDAYIDRVQGAPGSGLTAGDVDECDWIVVGHSHFDHLWGAERIVGNTNAKVIGSYETIRVLSALGVAENKLYPVSGGERISLGEGVSVEVFPSLHSCVWSHKQLPKVCEVCIGDLGTTYEEQRLRLEELMDWIGSLGPNVLEHLEVSNQGARGDGGVFIYLIHTPEGTVLYQDTSGHWRGIMQNIRPDVAILGAAGRANVDGEPIQGTLAQFVAQQAQLLRPGRIILGHHDDWLPGFSSEGTDLRPIQKEVTRLAPNTELPKLDYVD</sequence>
<protein>
    <recommendedName>
        <fullName evidence="1">Metallo-beta-lactamase domain-containing protein</fullName>
    </recommendedName>
</protein>
<dbReference type="InterPro" id="IPR050114">
    <property type="entry name" value="UPF0173_UPF0282_UlaG_hydrolase"/>
</dbReference>
<feature type="domain" description="Metallo-beta-lactamase" evidence="1">
    <location>
        <begin position="9"/>
        <end position="186"/>
    </location>
</feature>
<dbReference type="InterPro" id="IPR001279">
    <property type="entry name" value="Metallo-B-lactamas"/>
</dbReference>
<gene>
    <name evidence="2" type="ORF">METZ01_LOCUS344298</name>
</gene>
<dbReference type="SMART" id="SM00849">
    <property type="entry name" value="Lactamase_B"/>
    <property type="match status" value="1"/>
</dbReference>
<dbReference type="Gene3D" id="3.60.15.10">
    <property type="entry name" value="Ribonuclease Z/Hydroxyacylglutathione hydrolase-like"/>
    <property type="match status" value="1"/>
</dbReference>
<dbReference type="PANTHER" id="PTHR43546:SF3">
    <property type="entry name" value="UPF0173 METAL-DEPENDENT HYDROLASE MJ1163"/>
    <property type="match status" value="1"/>
</dbReference>
<reference evidence="2" key="1">
    <citation type="submission" date="2018-05" db="EMBL/GenBank/DDBJ databases">
        <authorList>
            <person name="Lanie J.A."/>
            <person name="Ng W.-L."/>
            <person name="Kazmierczak K.M."/>
            <person name="Andrzejewski T.M."/>
            <person name="Davidsen T.M."/>
            <person name="Wayne K.J."/>
            <person name="Tettelin H."/>
            <person name="Glass J.I."/>
            <person name="Rusch D."/>
            <person name="Podicherti R."/>
            <person name="Tsui H.-C.T."/>
            <person name="Winkler M.E."/>
        </authorList>
    </citation>
    <scope>NUCLEOTIDE SEQUENCE</scope>
</reference>
<dbReference type="InterPro" id="IPR036866">
    <property type="entry name" value="RibonucZ/Hydroxyglut_hydro"/>
</dbReference>
<dbReference type="EMBL" id="UINC01118369">
    <property type="protein sequence ID" value="SVC91444.1"/>
    <property type="molecule type" value="Genomic_DNA"/>
</dbReference>
<dbReference type="Pfam" id="PF12706">
    <property type="entry name" value="Lactamase_B_2"/>
    <property type="match status" value="1"/>
</dbReference>
<evidence type="ECO:0000313" key="2">
    <source>
        <dbReference type="EMBL" id="SVC91444.1"/>
    </source>
</evidence>
<accession>A0A382R139</accession>